<dbReference type="Proteomes" id="UP000076878">
    <property type="component" value="Unassembled WGS sequence"/>
</dbReference>
<gene>
    <name evidence="2" type="ORF">SAMN05216375_12025</name>
    <name evidence="1" type="ORF">TR210_2294</name>
</gene>
<dbReference type="EMBL" id="FNYT01000020">
    <property type="protein sequence ID" value="SEJ63940.1"/>
    <property type="molecule type" value="Genomic_DNA"/>
</dbReference>
<accession>A0A143Z528</accession>
<evidence type="ECO:0000313" key="2">
    <source>
        <dbReference type="EMBL" id="SEJ63940.1"/>
    </source>
</evidence>
<dbReference type="OrthoDB" id="2166936at2"/>
<organism evidence="1 3">
    <name type="scientific">Trichococcus ilyis</name>
    <dbReference type="NCBI Taxonomy" id="640938"/>
    <lineage>
        <taxon>Bacteria</taxon>
        <taxon>Bacillati</taxon>
        <taxon>Bacillota</taxon>
        <taxon>Bacilli</taxon>
        <taxon>Lactobacillales</taxon>
        <taxon>Carnobacteriaceae</taxon>
        <taxon>Trichococcus</taxon>
    </lineage>
</organism>
<dbReference type="AlphaFoldDB" id="A0A143Z528"/>
<dbReference type="EMBL" id="FJNB01000019">
    <property type="protein sequence ID" value="CZR06185.1"/>
    <property type="molecule type" value="Genomic_DNA"/>
</dbReference>
<sequence>MDKLSRDDHDAIDATWLTEEPYLDIIPEDPPQETEILYCQCKKPSSVYQESNDLGHWLKCGDCNRVIKGSFEAAKPY</sequence>
<reference evidence="1 3" key="1">
    <citation type="submission" date="2016-02" db="EMBL/GenBank/DDBJ databases">
        <authorList>
            <person name="Wen L."/>
            <person name="He K."/>
            <person name="Yang H."/>
        </authorList>
    </citation>
    <scope>NUCLEOTIDE SEQUENCE [LARGE SCALE GENOMIC DNA]</scope>
    <source>
        <strain evidence="1">Trichococcus_R210</strain>
    </source>
</reference>
<name>A0A143Z528_9LACT</name>
<dbReference type="Proteomes" id="UP000199280">
    <property type="component" value="Unassembled WGS sequence"/>
</dbReference>
<protein>
    <submittedName>
        <fullName evidence="1">Uncharacterized protein</fullName>
    </submittedName>
</protein>
<evidence type="ECO:0000313" key="1">
    <source>
        <dbReference type="EMBL" id="CZR06185.1"/>
    </source>
</evidence>
<reference evidence="2 4" key="2">
    <citation type="submission" date="2016-10" db="EMBL/GenBank/DDBJ databases">
        <authorList>
            <person name="Varghese N."/>
            <person name="Submissions S."/>
        </authorList>
    </citation>
    <scope>NUCLEOTIDE SEQUENCE [LARGE SCALE GENOMIC DNA]</scope>
    <source>
        <strain evidence="2 4">DSM 22150</strain>
    </source>
</reference>
<proteinExistence type="predicted"/>
<dbReference type="RefSeq" id="WP_068623932.1">
    <property type="nucleotide sequence ID" value="NZ_FJNB01000019.1"/>
</dbReference>
<evidence type="ECO:0000313" key="4">
    <source>
        <dbReference type="Proteomes" id="UP000199280"/>
    </source>
</evidence>
<evidence type="ECO:0000313" key="3">
    <source>
        <dbReference type="Proteomes" id="UP000076878"/>
    </source>
</evidence>
<keyword evidence="4" id="KW-1185">Reference proteome</keyword>